<sequence>MASALTFLLLVLSVVHVESKVNFHFSGFFYCPFEEFRYHLTLIENDPTFPDAISHEAGMFSHAPHPWKADGVDTDDGALCIPGTDLCVFTNYTFEITLRIIHNCTPDGKNKKYDFYLGEYYKQNGDVYNSFNIHLYDAGDPTTDVIGTMKKKMKNQRDV</sequence>
<dbReference type="InParanoid" id="G0P0F6"/>
<gene>
    <name evidence="2" type="ORF">CAEBREN_00610</name>
</gene>
<dbReference type="OMA" id="GMFSHAP"/>
<reference evidence="3" key="1">
    <citation type="submission" date="2011-07" db="EMBL/GenBank/DDBJ databases">
        <authorList>
            <consortium name="Caenorhabditis brenneri Sequencing and Analysis Consortium"/>
            <person name="Wilson R.K."/>
        </authorList>
    </citation>
    <scope>NUCLEOTIDE SEQUENCE [LARGE SCALE GENOMIC DNA]</scope>
    <source>
        <strain evidence="3">PB2801</strain>
    </source>
</reference>
<proteinExistence type="predicted"/>
<name>G0P0F6_CAEBE</name>
<dbReference type="HOGENOM" id="CLU_141211_0_0_1"/>
<dbReference type="PANTHER" id="PTHR21479">
    <property type="match status" value="1"/>
</dbReference>
<feature type="chain" id="PRO_5003406104" evidence="1">
    <location>
        <begin position="20"/>
        <end position="159"/>
    </location>
</feature>
<organism evidence="3">
    <name type="scientific">Caenorhabditis brenneri</name>
    <name type="common">Nematode worm</name>
    <dbReference type="NCBI Taxonomy" id="135651"/>
    <lineage>
        <taxon>Eukaryota</taxon>
        <taxon>Metazoa</taxon>
        <taxon>Ecdysozoa</taxon>
        <taxon>Nematoda</taxon>
        <taxon>Chromadorea</taxon>
        <taxon>Rhabditida</taxon>
        <taxon>Rhabditina</taxon>
        <taxon>Rhabditomorpha</taxon>
        <taxon>Rhabditoidea</taxon>
        <taxon>Rhabditidae</taxon>
        <taxon>Peloderinae</taxon>
        <taxon>Caenorhabditis</taxon>
    </lineage>
</organism>
<feature type="signal peptide" evidence="1">
    <location>
        <begin position="1"/>
        <end position="19"/>
    </location>
</feature>
<keyword evidence="1" id="KW-0732">Signal</keyword>
<protein>
    <submittedName>
        <fullName evidence="2">Uncharacterized protein</fullName>
    </submittedName>
</protein>
<evidence type="ECO:0000313" key="2">
    <source>
        <dbReference type="EMBL" id="EGT41761.1"/>
    </source>
</evidence>
<dbReference type="eggNOG" id="ENOG502TJ5B">
    <property type="taxonomic scope" value="Eukaryota"/>
</dbReference>
<dbReference type="AlphaFoldDB" id="G0P0F6"/>
<dbReference type="PANTHER" id="PTHR21479:SF28">
    <property type="entry name" value="PROTEIN CBG24148"/>
    <property type="match status" value="1"/>
</dbReference>
<dbReference type="EMBL" id="GL380000">
    <property type="protein sequence ID" value="EGT41761.1"/>
    <property type="molecule type" value="Genomic_DNA"/>
</dbReference>
<evidence type="ECO:0000313" key="3">
    <source>
        <dbReference type="Proteomes" id="UP000008068"/>
    </source>
</evidence>
<dbReference type="OrthoDB" id="5904669at2759"/>
<dbReference type="Proteomes" id="UP000008068">
    <property type="component" value="Unassembled WGS sequence"/>
</dbReference>
<keyword evidence="3" id="KW-1185">Reference proteome</keyword>
<accession>G0P0F6</accession>
<evidence type="ECO:0000256" key="1">
    <source>
        <dbReference type="SAM" id="SignalP"/>
    </source>
</evidence>